<accession>A0A916QGD3</accession>
<evidence type="ECO:0000256" key="7">
    <source>
        <dbReference type="ARBA" id="ARBA00050038"/>
    </source>
</evidence>
<feature type="binding site" evidence="8">
    <location>
        <position position="115"/>
    </location>
    <ligand>
        <name>tRNA</name>
        <dbReference type="ChEBI" id="CHEBI:17843"/>
    </ligand>
</feature>
<dbReference type="Gene3D" id="3.40.50.1470">
    <property type="entry name" value="Peptidyl-tRNA hydrolase"/>
    <property type="match status" value="1"/>
</dbReference>
<dbReference type="EMBL" id="BMAQ01000019">
    <property type="protein sequence ID" value="GFR38409.1"/>
    <property type="molecule type" value="Genomic_DNA"/>
</dbReference>
<dbReference type="GO" id="GO:0004045">
    <property type="term" value="F:peptidyl-tRNA hydrolase activity"/>
    <property type="evidence" value="ECO:0007669"/>
    <property type="project" value="UniProtKB-UniRule"/>
</dbReference>
<evidence type="ECO:0000256" key="9">
    <source>
        <dbReference type="RuleBase" id="RU000673"/>
    </source>
</evidence>
<name>A0A916QGD3_9BACL</name>
<dbReference type="SUPFAM" id="SSF53178">
    <property type="entry name" value="Peptidyl-tRNA hydrolase-like"/>
    <property type="match status" value="1"/>
</dbReference>
<keyword evidence="8" id="KW-0963">Cytoplasm</keyword>
<sequence>MVKWIAGLGNPGGKYEDNRHNVGFMAVDRMAERWDLRWRADAKCRAYVAEGRAPNGESVVLLKPQTYMNLSGESVKAYMNYYKLPLEDFIVIYDDMDTEVGQLRLRYKGSAGGHNGIKSIIQHVGTEEFKRVRIGISRPPQGMEVVHYVLSDFTKAERPLIEEVLDRATEAMEMALTESFDKVMAKFNSKKRS</sequence>
<evidence type="ECO:0000256" key="2">
    <source>
        <dbReference type="ARBA" id="ARBA00022555"/>
    </source>
</evidence>
<dbReference type="GO" id="GO:0006515">
    <property type="term" value="P:protein quality control for misfolded or incompletely synthesized proteins"/>
    <property type="evidence" value="ECO:0007669"/>
    <property type="project" value="UniProtKB-UniRule"/>
</dbReference>
<comment type="subunit">
    <text evidence="8">Monomer.</text>
</comment>
<dbReference type="NCBIfam" id="TIGR00447">
    <property type="entry name" value="pth"/>
    <property type="match status" value="1"/>
</dbReference>
<proteinExistence type="inferred from homology"/>
<evidence type="ECO:0000256" key="4">
    <source>
        <dbReference type="ARBA" id="ARBA00022884"/>
    </source>
</evidence>
<evidence type="ECO:0000256" key="5">
    <source>
        <dbReference type="ARBA" id="ARBA00038063"/>
    </source>
</evidence>
<comment type="function">
    <text evidence="8">Hydrolyzes ribosome-free peptidyl-tRNAs (with 1 or more amino acids incorporated), which drop off the ribosome during protein synthesis, or as a result of ribosome stalling.</text>
</comment>
<dbReference type="PROSITE" id="PS01195">
    <property type="entry name" value="PEPT_TRNA_HYDROL_1"/>
    <property type="match status" value="1"/>
</dbReference>
<feature type="site" description="Discriminates between blocked and unblocked aminoacyl-tRNA" evidence="8">
    <location>
        <position position="10"/>
    </location>
</feature>
<feature type="site" description="Stabilizes the basic form of H active site to accept a proton" evidence="8">
    <location>
        <position position="94"/>
    </location>
</feature>
<feature type="binding site" evidence="8">
    <location>
        <position position="69"/>
    </location>
    <ligand>
        <name>tRNA</name>
        <dbReference type="ChEBI" id="CHEBI:17843"/>
    </ligand>
</feature>
<evidence type="ECO:0000256" key="6">
    <source>
        <dbReference type="ARBA" id="ARBA00048707"/>
    </source>
</evidence>
<protein>
    <recommendedName>
        <fullName evidence="7 8">Peptidyl-tRNA hydrolase</fullName>
        <shortName evidence="8">Pth</shortName>
        <ecNumber evidence="1 8">3.1.1.29</ecNumber>
    </recommendedName>
</protein>
<dbReference type="FunFam" id="3.40.50.1470:FF:000001">
    <property type="entry name" value="Peptidyl-tRNA hydrolase"/>
    <property type="match status" value="1"/>
</dbReference>
<comment type="subcellular location">
    <subcellularLocation>
        <location evidence="8">Cytoplasm</location>
    </subcellularLocation>
</comment>
<dbReference type="GO" id="GO:0005737">
    <property type="term" value="C:cytoplasm"/>
    <property type="evidence" value="ECO:0007669"/>
    <property type="project" value="UniProtKB-SubCell"/>
</dbReference>
<dbReference type="Pfam" id="PF01195">
    <property type="entry name" value="Pept_tRNA_hydro"/>
    <property type="match status" value="1"/>
</dbReference>
<comment type="catalytic activity">
    <reaction evidence="6 8 9">
        <text>an N-acyl-L-alpha-aminoacyl-tRNA + H2O = an N-acyl-L-amino acid + a tRNA + H(+)</text>
        <dbReference type="Rhea" id="RHEA:54448"/>
        <dbReference type="Rhea" id="RHEA-COMP:10123"/>
        <dbReference type="Rhea" id="RHEA-COMP:13883"/>
        <dbReference type="ChEBI" id="CHEBI:15377"/>
        <dbReference type="ChEBI" id="CHEBI:15378"/>
        <dbReference type="ChEBI" id="CHEBI:59874"/>
        <dbReference type="ChEBI" id="CHEBI:78442"/>
        <dbReference type="ChEBI" id="CHEBI:138191"/>
        <dbReference type="EC" id="3.1.1.29"/>
    </reaction>
</comment>
<keyword evidence="2 8" id="KW-0820">tRNA-binding</keyword>
<feature type="binding site" evidence="8">
    <location>
        <position position="67"/>
    </location>
    <ligand>
        <name>tRNA</name>
        <dbReference type="ChEBI" id="CHEBI:17843"/>
    </ligand>
</feature>
<evidence type="ECO:0000256" key="8">
    <source>
        <dbReference type="HAMAP-Rule" id="MF_00083"/>
    </source>
</evidence>
<dbReference type="PANTHER" id="PTHR17224:SF1">
    <property type="entry name" value="PEPTIDYL-TRNA HYDROLASE"/>
    <property type="match status" value="1"/>
</dbReference>
<evidence type="ECO:0000256" key="1">
    <source>
        <dbReference type="ARBA" id="ARBA00013260"/>
    </source>
</evidence>
<dbReference type="GO" id="GO:0072344">
    <property type="term" value="P:rescue of stalled ribosome"/>
    <property type="evidence" value="ECO:0007669"/>
    <property type="project" value="UniProtKB-UniRule"/>
</dbReference>
<dbReference type="PANTHER" id="PTHR17224">
    <property type="entry name" value="PEPTIDYL-TRNA HYDROLASE"/>
    <property type="match status" value="1"/>
</dbReference>
<reference evidence="11" key="1">
    <citation type="submission" date="2020-08" db="EMBL/GenBank/DDBJ databases">
        <authorList>
            <person name="Uke A."/>
            <person name="Chhe C."/>
            <person name="Baramee S."/>
            <person name="Kosugi A."/>
        </authorList>
    </citation>
    <scope>NUCLEOTIDE SEQUENCE</scope>
    <source>
        <strain evidence="11">DA-C8</strain>
    </source>
</reference>
<dbReference type="AlphaFoldDB" id="A0A916QGD3"/>
<comment type="similarity">
    <text evidence="5 8 10">Belongs to the PTH family.</text>
</comment>
<dbReference type="CDD" id="cd00462">
    <property type="entry name" value="PTH"/>
    <property type="match status" value="1"/>
</dbReference>
<dbReference type="InterPro" id="IPR001328">
    <property type="entry name" value="Pept_tRNA_hydro"/>
</dbReference>
<comment type="caution">
    <text evidence="11">The sequence shown here is derived from an EMBL/GenBank/DDBJ whole genome shotgun (WGS) entry which is preliminary data.</text>
</comment>
<keyword evidence="3 8" id="KW-0378">Hydrolase</keyword>
<reference evidence="11" key="2">
    <citation type="journal article" date="2021" name="Data Brief">
        <title>Draft genome sequence data of the facultative, thermophilic, xylanolytic bacterium Paenibacillus sp. strain DA-C8.</title>
        <authorList>
            <person name="Chhe C."/>
            <person name="Uke A."/>
            <person name="Baramee S."/>
            <person name="Ungkulpasvich U."/>
            <person name="Tachaapaikoon C."/>
            <person name="Pason P."/>
            <person name="Waeonukul R."/>
            <person name="Ratanakhanokchai K."/>
            <person name="Kosugi A."/>
        </authorList>
    </citation>
    <scope>NUCLEOTIDE SEQUENCE</scope>
    <source>
        <strain evidence="11">DA-C8</strain>
    </source>
</reference>
<keyword evidence="12" id="KW-1185">Reference proteome</keyword>
<evidence type="ECO:0000313" key="12">
    <source>
        <dbReference type="Proteomes" id="UP000654993"/>
    </source>
</evidence>
<evidence type="ECO:0000256" key="10">
    <source>
        <dbReference type="RuleBase" id="RU004320"/>
    </source>
</evidence>
<dbReference type="HAMAP" id="MF_00083">
    <property type="entry name" value="Pept_tRNA_hydro_bact"/>
    <property type="match status" value="1"/>
</dbReference>
<evidence type="ECO:0000313" key="11">
    <source>
        <dbReference type="EMBL" id="GFR38409.1"/>
    </source>
</evidence>
<dbReference type="GO" id="GO:0000049">
    <property type="term" value="F:tRNA binding"/>
    <property type="evidence" value="ECO:0007669"/>
    <property type="project" value="UniProtKB-UniRule"/>
</dbReference>
<feature type="binding site" evidence="8">
    <location>
        <position position="15"/>
    </location>
    <ligand>
        <name>tRNA</name>
        <dbReference type="ChEBI" id="CHEBI:17843"/>
    </ligand>
</feature>
<dbReference type="InterPro" id="IPR036416">
    <property type="entry name" value="Pept_tRNA_hydro_sf"/>
</dbReference>
<gene>
    <name evidence="8 11" type="primary">pth</name>
    <name evidence="11" type="ORF">PRECH8_17050</name>
</gene>
<evidence type="ECO:0000256" key="3">
    <source>
        <dbReference type="ARBA" id="ARBA00022801"/>
    </source>
</evidence>
<feature type="active site" description="Proton acceptor" evidence="8">
    <location>
        <position position="20"/>
    </location>
</feature>
<dbReference type="Proteomes" id="UP000654993">
    <property type="component" value="Unassembled WGS sequence"/>
</dbReference>
<dbReference type="InterPro" id="IPR018171">
    <property type="entry name" value="Pept_tRNA_hydro_CS"/>
</dbReference>
<dbReference type="EC" id="3.1.1.29" evidence="1 8"/>
<organism evidence="11 12">
    <name type="scientific">Insulibacter thermoxylanivorax</name>
    <dbReference type="NCBI Taxonomy" id="2749268"/>
    <lineage>
        <taxon>Bacteria</taxon>
        <taxon>Bacillati</taxon>
        <taxon>Bacillota</taxon>
        <taxon>Bacilli</taxon>
        <taxon>Bacillales</taxon>
        <taxon>Paenibacillaceae</taxon>
        <taxon>Insulibacter</taxon>
    </lineage>
</organism>
<keyword evidence="4 8" id="KW-0694">RNA-binding</keyword>
<dbReference type="PROSITE" id="PS01196">
    <property type="entry name" value="PEPT_TRNA_HYDROL_2"/>
    <property type="match status" value="1"/>
</dbReference>
<comment type="function">
    <text evidence="8">Catalyzes the release of premature peptidyl moieties from peptidyl-tRNA molecules trapped in stalled 50S ribosomal subunits, and thus maintains levels of free tRNAs and 50S ribosomes.</text>
</comment>